<dbReference type="Pfam" id="PF00069">
    <property type="entry name" value="Pkinase"/>
    <property type="match status" value="1"/>
</dbReference>
<dbReference type="EC" id="2.7.11.1" evidence="1"/>
<evidence type="ECO:0000256" key="8">
    <source>
        <dbReference type="ARBA" id="ARBA00048679"/>
    </source>
</evidence>
<proteinExistence type="predicted"/>
<dbReference type="Gene3D" id="1.10.510.10">
    <property type="entry name" value="Transferase(Phosphotransferase) domain 1"/>
    <property type="match status" value="1"/>
</dbReference>
<evidence type="ECO:0000313" key="13">
    <source>
        <dbReference type="Proteomes" id="UP000503129"/>
    </source>
</evidence>
<dbReference type="InterPro" id="IPR017441">
    <property type="entry name" value="Protein_kinase_ATP_BS"/>
</dbReference>
<dbReference type="PANTHER" id="PTHR24363">
    <property type="entry name" value="SERINE/THREONINE PROTEIN KINASE"/>
    <property type="match status" value="1"/>
</dbReference>
<dbReference type="GO" id="GO:0005524">
    <property type="term" value="F:ATP binding"/>
    <property type="evidence" value="ECO:0007669"/>
    <property type="project" value="UniProtKB-UniRule"/>
</dbReference>
<comment type="catalytic activity">
    <reaction evidence="8">
        <text>L-seryl-[protein] + ATP = O-phospho-L-seryl-[protein] + ADP + H(+)</text>
        <dbReference type="Rhea" id="RHEA:17989"/>
        <dbReference type="Rhea" id="RHEA-COMP:9863"/>
        <dbReference type="Rhea" id="RHEA-COMP:11604"/>
        <dbReference type="ChEBI" id="CHEBI:15378"/>
        <dbReference type="ChEBI" id="CHEBI:29999"/>
        <dbReference type="ChEBI" id="CHEBI:30616"/>
        <dbReference type="ChEBI" id="CHEBI:83421"/>
        <dbReference type="ChEBI" id="CHEBI:456216"/>
        <dbReference type="EC" id="2.7.11.1"/>
    </reaction>
</comment>
<evidence type="ECO:0000259" key="11">
    <source>
        <dbReference type="PROSITE" id="PS50011"/>
    </source>
</evidence>
<evidence type="ECO:0000256" key="9">
    <source>
        <dbReference type="PROSITE-ProRule" id="PRU10141"/>
    </source>
</evidence>
<feature type="transmembrane region" description="Helical" evidence="10">
    <location>
        <begin position="295"/>
        <end position="320"/>
    </location>
</feature>
<dbReference type="SMART" id="SM00220">
    <property type="entry name" value="S_TKc"/>
    <property type="match status" value="1"/>
</dbReference>
<organism evidence="12 13">
    <name type="scientific">Brasilonema sennae CENA114</name>
    <dbReference type="NCBI Taxonomy" id="415709"/>
    <lineage>
        <taxon>Bacteria</taxon>
        <taxon>Bacillati</taxon>
        <taxon>Cyanobacteriota</taxon>
        <taxon>Cyanophyceae</taxon>
        <taxon>Nostocales</taxon>
        <taxon>Scytonemataceae</taxon>
        <taxon>Brasilonema</taxon>
        <taxon>Bromeliae group (in: Brasilonema)</taxon>
    </lineage>
</organism>
<dbReference type="SUPFAM" id="SSF56112">
    <property type="entry name" value="Protein kinase-like (PK-like)"/>
    <property type="match status" value="1"/>
</dbReference>
<reference evidence="12 13" key="1">
    <citation type="submission" date="2018-06" db="EMBL/GenBank/DDBJ databases">
        <title>Comparative genomics of Brasilonema spp. strains.</title>
        <authorList>
            <person name="Alvarenga D.O."/>
            <person name="Fiore M.F."/>
            <person name="Varani A.M."/>
        </authorList>
    </citation>
    <scope>NUCLEOTIDE SEQUENCE [LARGE SCALE GENOMIC DNA]</scope>
    <source>
        <strain evidence="12 13">CENA114</strain>
    </source>
</reference>
<dbReference type="RefSeq" id="WP_169268294.1">
    <property type="nucleotide sequence ID" value="NZ_CAWOXK010000001.1"/>
</dbReference>
<keyword evidence="10" id="KW-0812">Transmembrane</keyword>
<evidence type="ECO:0000256" key="2">
    <source>
        <dbReference type="ARBA" id="ARBA00022527"/>
    </source>
</evidence>
<dbReference type="InterPro" id="IPR000719">
    <property type="entry name" value="Prot_kinase_dom"/>
</dbReference>
<evidence type="ECO:0000256" key="6">
    <source>
        <dbReference type="ARBA" id="ARBA00022840"/>
    </source>
</evidence>
<dbReference type="EMBL" id="CP030118">
    <property type="protein sequence ID" value="QDL11895.1"/>
    <property type="molecule type" value="Genomic_DNA"/>
</dbReference>
<sequence length="337" mass="37398">MNIIGNTLGGHYQVLYCLGKGGFGETYVAKDTHLPDKPLRVVKRLQPQFSDPDQLVIAQRLFDTEAQTLYKLGNHEQIPQLFAHFQEDQDFFLVQEYIDGSDLSNEIYSGKQLSESEVIELLREVLKILRVIHQQGVIHRDIKPSNLMRRASDGKIIMIDFGAIKQVSSQTTNTQGQGITTIPLGTLGYTPSEQLAGNPQFCSDIYALGIIGIKALTGLAAKNLPRDSNSSEIIWREKASVSPELAAILDKMVRQNFHDRYQSADEVLKVLSATIPVSSPLNNATNAGKLKNLRFHLLVGFLTVGFLATVVGILFIFPLVQIQLEKNPDSPTPTVTW</sequence>
<accession>A0A856MKI8</accession>
<evidence type="ECO:0000256" key="7">
    <source>
        <dbReference type="ARBA" id="ARBA00047899"/>
    </source>
</evidence>
<dbReference type="KEGG" id="bsen:DP114_31915"/>
<dbReference type="Gene3D" id="3.30.200.20">
    <property type="entry name" value="Phosphorylase Kinase, domain 1"/>
    <property type="match status" value="1"/>
</dbReference>
<keyword evidence="3" id="KW-0808">Transferase</keyword>
<keyword evidence="13" id="KW-1185">Reference proteome</keyword>
<keyword evidence="2 12" id="KW-0723">Serine/threonine-protein kinase</keyword>
<keyword evidence="6 9" id="KW-0067">ATP-binding</keyword>
<evidence type="ECO:0000256" key="10">
    <source>
        <dbReference type="SAM" id="Phobius"/>
    </source>
</evidence>
<dbReference type="CDD" id="cd14014">
    <property type="entry name" value="STKc_PknB_like"/>
    <property type="match status" value="1"/>
</dbReference>
<comment type="catalytic activity">
    <reaction evidence="7">
        <text>L-threonyl-[protein] + ATP = O-phospho-L-threonyl-[protein] + ADP + H(+)</text>
        <dbReference type="Rhea" id="RHEA:46608"/>
        <dbReference type="Rhea" id="RHEA-COMP:11060"/>
        <dbReference type="Rhea" id="RHEA-COMP:11605"/>
        <dbReference type="ChEBI" id="CHEBI:15378"/>
        <dbReference type="ChEBI" id="CHEBI:30013"/>
        <dbReference type="ChEBI" id="CHEBI:30616"/>
        <dbReference type="ChEBI" id="CHEBI:61977"/>
        <dbReference type="ChEBI" id="CHEBI:456216"/>
        <dbReference type="EC" id="2.7.11.1"/>
    </reaction>
</comment>
<dbReference type="InterPro" id="IPR011009">
    <property type="entry name" value="Kinase-like_dom_sf"/>
</dbReference>
<keyword evidence="4 9" id="KW-0547">Nucleotide-binding</keyword>
<keyword evidence="10" id="KW-1133">Transmembrane helix</keyword>
<dbReference type="PANTHER" id="PTHR24363:SF0">
    <property type="entry name" value="SERINE_THREONINE KINASE LIKE DOMAIN CONTAINING 1"/>
    <property type="match status" value="1"/>
</dbReference>
<gene>
    <name evidence="12" type="ORF">DP114_31915</name>
</gene>
<evidence type="ECO:0000256" key="4">
    <source>
        <dbReference type="ARBA" id="ARBA00022741"/>
    </source>
</evidence>
<protein>
    <recommendedName>
        <fullName evidence="1">non-specific serine/threonine protein kinase</fullName>
        <ecNumber evidence="1">2.7.11.1</ecNumber>
    </recommendedName>
</protein>
<evidence type="ECO:0000256" key="5">
    <source>
        <dbReference type="ARBA" id="ARBA00022777"/>
    </source>
</evidence>
<keyword evidence="5 12" id="KW-0418">Kinase</keyword>
<feature type="domain" description="Protein kinase" evidence="11">
    <location>
        <begin position="12"/>
        <end position="275"/>
    </location>
</feature>
<name>A0A856MKI8_9CYAN</name>
<dbReference type="Proteomes" id="UP000503129">
    <property type="component" value="Chromosome"/>
</dbReference>
<dbReference type="AlphaFoldDB" id="A0A856MKI8"/>
<dbReference type="PROSITE" id="PS00107">
    <property type="entry name" value="PROTEIN_KINASE_ATP"/>
    <property type="match status" value="1"/>
</dbReference>
<keyword evidence="10" id="KW-0472">Membrane</keyword>
<feature type="binding site" evidence="9">
    <location>
        <position position="43"/>
    </location>
    <ligand>
        <name>ATP</name>
        <dbReference type="ChEBI" id="CHEBI:30616"/>
    </ligand>
</feature>
<dbReference type="GO" id="GO:0004674">
    <property type="term" value="F:protein serine/threonine kinase activity"/>
    <property type="evidence" value="ECO:0007669"/>
    <property type="project" value="UniProtKB-KW"/>
</dbReference>
<evidence type="ECO:0000256" key="1">
    <source>
        <dbReference type="ARBA" id="ARBA00012513"/>
    </source>
</evidence>
<evidence type="ECO:0000313" key="12">
    <source>
        <dbReference type="EMBL" id="QDL11895.1"/>
    </source>
</evidence>
<dbReference type="PROSITE" id="PS50011">
    <property type="entry name" value="PROTEIN_KINASE_DOM"/>
    <property type="match status" value="1"/>
</dbReference>
<evidence type="ECO:0000256" key="3">
    <source>
        <dbReference type="ARBA" id="ARBA00022679"/>
    </source>
</evidence>